<dbReference type="InterPro" id="IPR002104">
    <property type="entry name" value="Integrase_catalytic"/>
</dbReference>
<sequence length="190" mass="20899">MAQAKTLSTAEIEQLLNYITTRKYAARNRSMMLLTHWAGLRIGEVACLRWSDVTTTDGLVKDEIRLLPDMTKGRHARTVFVSIRLREELAAYAAQARCVDRSYPFFASQKSVRSGFNANSLAQTFALLYEGAGLEGASSHSGRRTFLTSLANKGTAIHILKTLAGHRSISTTAAYLYSSPAQLRAAVELV</sequence>
<feature type="domain" description="Tyr recombinase" evidence="2">
    <location>
        <begin position="2"/>
        <end position="188"/>
    </location>
</feature>
<dbReference type="SUPFAM" id="SSF56349">
    <property type="entry name" value="DNA breaking-rejoining enzymes"/>
    <property type="match status" value="1"/>
</dbReference>
<dbReference type="GO" id="GO:0006310">
    <property type="term" value="P:DNA recombination"/>
    <property type="evidence" value="ECO:0007669"/>
    <property type="project" value="UniProtKB-KW"/>
</dbReference>
<reference evidence="3" key="1">
    <citation type="submission" date="2020-05" db="EMBL/GenBank/DDBJ databases">
        <authorList>
            <person name="Chiriac C."/>
            <person name="Salcher M."/>
            <person name="Ghai R."/>
            <person name="Kavagutti S V."/>
        </authorList>
    </citation>
    <scope>NUCLEOTIDE SEQUENCE</scope>
</reference>
<proteinExistence type="predicted"/>
<dbReference type="InterPro" id="IPR050090">
    <property type="entry name" value="Tyrosine_recombinase_XerCD"/>
</dbReference>
<evidence type="ECO:0000256" key="1">
    <source>
        <dbReference type="ARBA" id="ARBA00023172"/>
    </source>
</evidence>
<dbReference type="GO" id="GO:0003677">
    <property type="term" value="F:DNA binding"/>
    <property type="evidence" value="ECO:0007669"/>
    <property type="project" value="InterPro"/>
</dbReference>
<evidence type="ECO:0000313" key="3">
    <source>
        <dbReference type="EMBL" id="CAB4785378.1"/>
    </source>
</evidence>
<dbReference type="InterPro" id="IPR011010">
    <property type="entry name" value="DNA_brk_join_enz"/>
</dbReference>
<gene>
    <name evidence="3" type="ORF">UFOPK2992_00037</name>
</gene>
<dbReference type="GO" id="GO:0015074">
    <property type="term" value="P:DNA integration"/>
    <property type="evidence" value="ECO:0007669"/>
    <property type="project" value="InterPro"/>
</dbReference>
<dbReference type="PANTHER" id="PTHR30349">
    <property type="entry name" value="PHAGE INTEGRASE-RELATED"/>
    <property type="match status" value="1"/>
</dbReference>
<dbReference type="AlphaFoldDB" id="A0A6J6WR40"/>
<organism evidence="3">
    <name type="scientific">freshwater metagenome</name>
    <dbReference type="NCBI Taxonomy" id="449393"/>
    <lineage>
        <taxon>unclassified sequences</taxon>
        <taxon>metagenomes</taxon>
        <taxon>ecological metagenomes</taxon>
    </lineage>
</organism>
<dbReference type="EMBL" id="CAFAAI010000002">
    <property type="protein sequence ID" value="CAB4785378.1"/>
    <property type="molecule type" value="Genomic_DNA"/>
</dbReference>
<dbReference type="PANTHER" id="PTHR30349:SF94">
    <property type="entry name" value="INTEGRASE_RECOMBINASE HI_1414-RELATED"/>
    <property type="match status" value="1"/>
</dbReference>
<evidence type="ECO:0000259" key="2">
    <source>
        <dbReference type="PROSITE" id="PS51898"/>
    </source>
</evidence>
<dbReference type="CDD" id="cd00397">
    <property type="entry name" value="DNA_BRE_C"/>
    <property type="match status" value="1"/>
</dbReference>
<name>A0A6J6WR40_9ZZZZ</name>
<protein>
    <submittedName>
        <fullName evidence="3">Unannotated protein</fullName>
    </submittedName>
</protein>
<dbReference type="Pfam" id="PF00589">
    <property type="entry name" value="Phage_integrase"/>
    <property type="match status" value="1"/>
</dbReference>
<accession>A0A6J6WR40</accession>
<dbReference type="PROSITE" id="PS51898">
    <property type="entry name" value="TYR_RECOMBINASE"/>
    <property type="match status" value="1"/>
</dbReference>
<dbReference type="Gene3D" id="1.10.443.10">
    <property type="entry name" value="Intergrase catalytic core"/>
    <property type="match status" value="1"/>
</dbReference>
<keyword evidence="1" id="KW-0233">DNA recombination</keyword>
<dbReference type="InterPro" id="IPR013762">
    <property type="entry name" value="Integrase-like_cat_sf"/>
</dbReference>